<keyword evidence="2" id="KW-0012">Acyltransferase</keyword>
<evidence type="ECO:0000313" key="5">
    <source>
        <dbReference type="Proteomes" id="UP000322244"/>
    </source>
</evidence>
<dbReference type="InterPro" id="IPR000182">
    <property type="entry name" value="GNAT_dom"/>
</dbReference>
<organism evidence="4 5">
    <name type="scientific">Antrihabitans cavernicola</name>
    <dbReference type="NCBI Taxonomy" id="2495913"/>
    <lineage>
        <taxon>Bacteria</taxon>
        <taxon>Bacillati</taxon>
        <taxon>Actinomycetota</taxon>
        <taxon>Actinomycetes</taxon>
        <taxon>Mycobacteriales</taxon>
        <taxon>Nocardiaceae</taxon>
        <taxon>Antrihabitans</taxon>
    </lineage>
</organism>
<dbReference type="Pfam" id="PF00583">
    <property type="entry name" value="Acetyltransf_1"/>
    <property type="match status" value="1"/>
</dbReference>
<feature type="domain" description="N-acetyltransferase" evidence="3">
    <location>
        <begin position="123"/>
        <end position="265"/>
    </location>
</feature>
<dbReference type="CDD" id="cd04301">
    <property type="entry name" value="NAT_SF"/>
    <property type="match status" value="1"/>
</dbReference>
<comment type="caution">
    <text evidence="4">The sequence shown here is derived from an EMBL/GenBank/DDBJ whole genome shotgun (WGS) entry which is preliminary data.</text>
</comment>
<gene>
    <name evidence="4" type="ORF">FOY51_02885</name>
</gene>
<evidence type="ECO:0000313" key="4">
    <source>
        <dbReference type="EMBL" id="KAA0024886.1"/>
    </source>
</evidence>
<dbReference type="GO" id="GO:0016747">
    <property type="term" value="F:acyltransferase activity, transferring groups other than amino-acyl groups"/>
    <property type="evidence" value="ECO:0007669"/>
    <property type="project" value="InterPro"/>
</dbReference>
<accession>A0A5A7SGD6</accession>
<evidence type="ECO:0000259" key="3">
    <source>
        <dbReference type="PROSITE" id="PS51186"/>
    </source>
</evidence>
<dbReference type="PANTHER" id="PTHR43877">
    <property type="entry name" value="AMINOALKYLPHOSPHONATE N-ACETYLTRANSFERASE-RELATED-RELATED"/>
    <property type="match status" value="1"/>
</dbReference>
<proteinExistence type="predicted"/>
<dbReference type="RefSeq" id="WP_149428662.1">
    <property type="nucleotide sequence ID" value="NZ_VLNY01000001.1"/>
</dbReference>
<name>A0A5A7SGD6_9NOCA</name>
<dbReference type="OrthoDB" id="3814885at2"/>
<protein>
    <submittedName>
        <fullName evidence="4">GNAT family N-acetyltransferase</fullName>
    </submittedName>
</protein>
<dbReference type="SUPFAM" id="SSF55729">
    <property type="entry name" value="Acyl-CoA N-acyltransferases (Nat)"/>
    <property type="match status" value="1"/>
</dbReference>
<dbReference type="InterPro" id="IPR050832">
    <property type="entry name" value="Bact_Acetyltransf"/>
</dbReference>
<dbReference type="PANTHER" id="PTHR43877:SF1">
    <property type="entry name" value="ACETYLTRANSFERASE"/>
    <property type="match status" value="1"/>
</dbReference>
<dbReference type="Proteomes" id="UP000322244">
    <property type="component" value="Unassembled WGS sequence"/>
</dbReference>
<dbReference type="InterPro" id="IPR016181">
    <property type="entry name" value="Acyl_CoA_acyltransferase"/>
</dbReference>
<dbReference type="EMBL" id="VLNY01000001">
    <property type="protein sequence ID" value="KAA0024886.1"/>
    <property type="molecule type" value="Genomic_DNA"/>
</dbReference>
<reference evidence="4 5" key="1">
    <citation type="submission" date="2019-07" db="EMBL/GenBank/DDBJ databases">
        <title>Rhodococcus cavernicolus sp. nov., isolated from a cave.</title>
        <authorList>
            <person name="Lee S.D."/>
        </authorList>
    </citation>
    <scope>NUCLEOTIDE SEQUENCE [LARGE SCALE GENOMIC DNA]</scope>
    <source>
        <strain evidence="4 5">C1-24</strain>
    </source>
</reference>
<dbReference type="Gene3D" id="3.40.630.30">
    <property type="match status" value="1"/>
</dbReference>
<evidence type="ECO:0000256" key="2">
    <source>
        <dbReference type="ARBA" id="ARBA00023315"/>
    </source>
</evidence>
<sequence>MYSQQFTFETDEPPAAITRVADTQWLATVDDRTVGSGDVTRRPDGRLFVSIDTWHAGVFDQLVTVLRTELPKPIYTVVDESETDLTTAWLRTGFTPHRREWEYSVPTDPTITGLDATAPPPGVTILPAGTAAEGPLRAVDRAIRDEVEASIGWQHMPAEILHGPSGDTVVDPSKYAVAVRSDRYVGMVRVVRATRRPRIGLIAVRADQQRRGVARALLAHALAALHSDGRGPAYCEVDESNSAAAALFDGVGAQRVSCNLELVLR</sequence>
<dbReference type="PROSITE" id="PS51186">
    <property type="entry name" value="GNAT"/>
    <property type="match status" value="1"/>
</dbReference>
<keyword evidence="5" id="KW-1185">Reference proteome</keyword>
<dbReference type="AlphaFoldDB" id="A0A5A7SGD6"/>
<keyword evidence="1 4" id="KW-0808">Transferase</keyword>
<evidence type="ECO:0000256" key="1">
    <source>
        <dbReference type="ARBA" id="ARBA00022679"/>
    </source>
</evidence>